<keyword evidence="5" id="KW-1185">Reference proteome</keyword>
<keyword evidence="2" id="KW-0472">Membrane</keyword>
<accession>A0A1J0WII1</accession>
<dbReference type="PANTHER" id="PTHR34700:SF4">
    <property type="entry name" value="PHAGE-LIKE ELEMENT PBSX PROTEIN XKDP"/>
    <property type="match status" value="1"/>
</dbReference>
<dbReference type="SMART" id="SM00257">
    <property type="entry name" value="LysM"/>
    <property type="match status" value="1"/>
</dbReference>
<dbReference type="InterPro" id="IPR036779">
    <property type="entry name" value="LysM_dom_sf"/>
</dbReference>
<name>A0A1J0WII1_9RHOB</name>
<protein>
    <recommendedName>
        <fullName evidence="3">LysM domain-containing protein</fullName>
    </recommendedName>
</protein>
<dbReference type="KEGG" id="suam:BOO69_11580"/>
<feature type="region of interest" description="Disordered" evidence="1">
    <location>
        <begin position="191"/>
        <end position="416"/>
    </location>
</feature>
<evidence type="ECO:0000256" key="2">
    <source>
        <dbReference type="SAM" id="Phobius"/>
    </source>
</evidence>
<evidence type="ECO:0000256" key="1">
    <source>
        <dbReference type="SAM" id="MobiDB-lite"/>
    </source>
</evidence>
<keyword evidence="2" id="KW-0812">Transmembrane</keyword>
<dbReference type="PROSITE" id="PS51782">
    <property type="entry name" value="LYSM"/>
    <property type="match status" value="1"/>
</dbReference>
<feature type="region of interest" description="Disordered" evidence="1">
    <location>
        <begin position="37"/>
        <end position="126"/>
    </location>
</feature>
<dbReference type="AlphaFoldDB" id="A0A1J0WII1"/>
<feature type="compositionally biased region" description="Polar residues" evidence="1">
    <location>
        <begin position="191"/>
        <end position="200"/>
    </location>
</feature>
<feature type="compositionally biased region" description="Low complexity" evidence="1">
    <location>
        <begin position="94"/>
        <end position="119"/>
    </location>
</feature>
<gene>
    <name evidence="4" type="ORF">BOO69_11580</name>
</gene>
<dbReference type="RefSeq" id="WP_071972313.1">
    <property type="nucleotide sequence ID" value="NZ_CP018076.1"/>
</dbReference>
<evidence type="ECO:0000259" key="3">
    <source>
        <dbReference type="PROSITE" id="PS51782"/>
    </source>
</evidence>
<evidence type="ECO:0000313" key="4">
    <source>
        <dbReference type="EMBL" id="APE43976.1"/>
    </source>
</evidence>
<dbReference type="Proteomes" id="UP000181897">
    <property type="component" value="Chromosome"/>
</dbReference>
<dbReference type="EMBL" id="CP018076">
    <property type="protein sequence ID" value="APE43976.1"/>
    <property type="molecule type" value="Genomic_DNA"/>
</dbReference>
<dbReference type="Gene3D" id="3.10.350.10">
    <property type="entry name" value="LysM domain"/>
    <property type="match status" value="1"/>
</dbReference>
<feature type="compositionally biased region" description="Low complexity" evidence="1">
    <location>
        <begin position="310"/>
        <end position="328"/>
    </location>
</feature>
<organism evidence="4 5">
    <name type="scientific">Sulfitobacter alexandrii</name>
    <dbReference type="NCBI Taxonomy" id="1917485"/>
    <lineage>
        <taxon>Bacteria</taxon>
        <taxon>Pseudomonadati</taxon>
        <taxon>Pseudomonadota</taxon>
        <taxon>Alphaproteobacteria</taxon>
        <taxon>Rhodobacterales</taxon>
        <taxon>Roseobacteraceae</taxon>
        <taxon>Sulfitobacter</taxon>
    </lineage>
</organism>
<dbReference type="PANTHER" id="PTHR34700">
    <property type="entry name" value="POTASSIUM BINDING PROTEIN KBP"/>
    <property type="match status" value="1"/>
</dbReference>
<evidence type="ECO:0000313" key="5">
    <source>
        <dbReference type="Proteomes" id="UP000181897"/>
    </source>
</evidence>
<feature type="transmembrane region" description="Helical" evidence="2">
    <location>
        <begin position="12"/>
        <end position="31"/>
    </location>
</feature>
<keyword evidence="2" id="KW-1133">Transmembrane helix</keyword>
<feature type="domain" description="LysM" evidence="3">
    <location>
        <begin position="564"/>
        <end position="613"/>
    </location>
</feature>
<proteinExistence type="predicted"/>
<feature type="compositionally biased region" description="Low complexity" evidence="1">
    <location>
        <begin position="229"/>
        <end position="253"/>
    </location>
</feature>
<feature type="compositionally biased region" description="Low complexity" evidence="1">
    <location>
        <begin position="52"/>
        <end position="70"/>
    </location>
</feature>
<reference evidence="4 5" key="1">
    <citation type="submission" date="2016-11" db="EMBL/GenBank/DDBJ databases">
        <title>Complete genome sequence of Sulfitobacter sp. AM1-D1, a toxic bacteria associated with marine dinoflagellate Alexandrium minutum in East China Sea.</title>
        <authorList>
            <person name="Yang Q."/>
            <person name="Zhang X."/>
            <person name="Tian X."/>
        </authorList>
    </citation>
    <scope>NUCLEOTIDE SEQUENCE [LARGE SCALE GENOMIC DNA]</scope>
    <source>
        <strain evidence="4 5">AM1-D1</strain>
    </source>
</reference>
<dbReference type="InterPro" id="IPR018392">
    <property type="entry name" value="LysM"/>
</dbReference>
<dbReference type="InterPro" id="IPR052196">
    <property type="entry name" value="Bact_Kbp"/>
</dbReference>
<feature type="compositionally biased region" description="Polar residues" evidence="1">
    <location>
        <begin position="284"/>
        <end position="301"/>
    </location>
</feature>
<sequence length="615" mass="61350">MKKFLAGAGGRAGALTGLAAVAVALLAVALFQNRATTVPEGSDTRASLVPQSTASDPAEPAPEAETTAADKPAQDVEEPAQGDAETAAAVQTQTPESASEPSDSAPETSESASAAAEDAQTGGDETAPAFDEVRREAEGMTVIAGRAAPGTEVEILRNGSAVATARADASGKFATLAMIPPDGNGHVLSLSQKGSDGTETASRDSIILAPTAPAPTEVARADADDADDAPSGAEASGQAAAGAQTGTVTVAEASEAQDTVPPAAESQTGDTAADPQGNGAASVATDTVTAEAGTSPSQPSGDSALAGPVTTADAAPETAPEEATSASTVPAPTDTDPSGTDLAQGTAAPEEGATDAADAADATQTAAAVSAGAGTTQGPETDPQAASDAPPQVATRAGEALASAQVTPQPEAQDVVATPPAPVAGTDITRPAPPAEPASAVAVLKATDDGVELLNAPRPEALQSVALDTISYSDTGDVQLAGRARSDTRVVRVYLDNRSIVSLPVDDQGRWRGDLPNVDAGVYTLRVDEVGRDGSVSSRVETPFKRESVATLEAASAGQNGPIKAITVQKGNTLWGIARDRYGDGLLYVRVFEANSDSIRDPDLIYPGQVFDLPE</sequence>
<feature type="compositionally biased region" description="Low complexity" evidence="1">
    <location>
        <begin position="345"/>
        <end position="378"/>
    </location>
</feature>
<dbReference type="Pfam" id="PF01476">
    <property type="entry name" value="LysM"/>
    <property type="match status" value="1"/>
</dbReference>
<dbReference type="STRING" id="1917485.BOO69_11580"/>
<dbReference type="CDD" id="cd00118">
    <property type="entry name" value="LysM"/>
    <property type="match status" value="1"/>
</dbReference>